<protein>
    <submittedName>
        <fullName evidence="1">Uncharacterized protein</fullName>
    </submittedName>
</protein>
<accession>A0A6P2C3F3</accession>
<proteinExistence type="predicted"/>
<evidence type="ECO:0000313" key="1">
    <source>
        <dbReference type="EMBL" id="TVZ04751.1"/>
    </source>
</evidence>
<keyword evidence="2" id="KW-1185">Reference proteome</keyword>
<reference evidence="1 2" key="1">
    <citation type="submission" date="2018-11" db="EMBL/GenBank/DDBJ databases">
        <title>Trebonia kvetii gen.nov., sp.nov., a novel acidophilic actinobacterium, and proposal of the new actinobacterial family Treboniaceae fam. nov.</title>
        <authorList>
            <person name="Rapoport D."/>
            <person name="Sagova-Mareckova M."/>
            <person name="Sedlacek I."/>
            <person name="Provaznik J."/>
            <person name="Kralova S."/>
            <person name="Pavlinic D."/>
            <person name="Benes V."/>
            <person name="Kopecky J."/>
        </authorList>
    </citation>
    <scope>NUCLEOTIDE SEQUENCE [LARGE SCALE GENOMIC DNA]</scope>
    <source>
        <strain evidence="1 2">15Tr583</strain>
    </source>
</reference>
<dbReference type="OrthoDB" id="5119162at2"/>
<name>A0A6P2C3F3_9ACTN</name>
<dbReference type="AlphaFoldDB" id="A0A6P2C3F3"/>
<gene>
    <name evidence="1" type="ORF">EAS64_08805</name>
</gene>
<comment type="caution">
    <text evidence="1">The sequence shown here is derived from an EMBL/GenBank/DDBJ whole genome shotgun (WGS) entry which is preliminary data.</text>
</comment>
<evidence type="ECO:0000313" key="2">
    <source>
        <dbReference type="Proteomes" id="UP000460272"/>
    </source>
</evidence>
<sequence length="66" mass="7410">MPDLDRAMAFYRGVLGHQLICRNEATGAGGAPNPRIRHRDRADHAASLRAGLEACFRRRGRRGVRR</sequence>
<dbReference type="RefSeq" id="WP_145852459.1">
    <property type="nucleotide sequence ID" value="NZ_RPFW01000002.1"/>
</dbReference>
<dbReference type="Proteomes" id="UP000460272">
    <property type="component" value="Unassembled WGS sequence"/>
</dbReference>
<dbReference type="EMBL" id="RPFW01000002">
    <property type="protein sequence ID" value="TVZ04751.1"/>
    <property type="molecule type" value="Genomic_DNA"/>
</dbReference>
<organism evidence="1 2">
    <name type="scientific">Trebonia kvetii</name>
    <dbReference type="NCBI Taxonomy" id="2480626"/>
    <lineage>
        <taxon>Bacteria</taxon>
        <taxon>Bacillati</taxon>
        <taxon>Actinomycetota</taxon>
        <taxon>Actinomycetes</taxon>
        <taxon>Streptosporangiales</taxon>
        <taxon>Treboniaceae</taxon>
        <taxon>Trebonia</taxon>
    </lineage>
</organism>
<dbReference type="SUPFAM" id="SSF54593">
    <property type="entry name" value="Glyoxalase/Bleomycin resistance protein/Dihydroxybiphenyl dioxygenase"/>
    <property type="match status" value="1"/>
</dbReference>
<dbReference type="InterPro" id="IPR029068">
    <property type="entry name" value="Glyas_Bleomycin-R_OHBP_Dase"/>
</dbReference>